<dbReference type="RefSeq" id="WP_104810198.1">
    <property type="nucleotide sequence ID" value="NZ_MQUA01000013.1"/>
</dbReference>
<keyword evidence="2" id="KW-1185">Reference proteome</keyword>
<dbReference type="AlphaFoldDB" id="A0A2S7KZH5"/>
<accession>A0A2S7KZH5</accession>
<name>A0A2S7KZH5_9FLAO</name>
<proteinExistence type="predicted"/>
<organism evidence="1 2">
    <name type="scientific">Polaribacter filamentus</name>
    <dbReference type="NCBI Taxonomy" id="53483"/>
    <lineage>
        <taxon>Bacteria</taxon>
        <taxon>Pseudomonadati</taxon>
        <taxon>Bacteroidota</taxon>
        <taxon>Flavobacteriia</taxon>
        <taxon>Flavobacteriales</taxon>
        <taxon>Flavobacteriaceae</taxon>
    </lineage>
</organism>
<comment type="caution">
    <text evidence="1">The sequence shown here is derived from an EMBL/GenBank/DDBJ whole genome shotgun (WGS) entry which is preliminary data.</text>
</comment>
<dbReference type="EMBL" id="MQUA01000013">
    <property type="protein sequence ID" value="PQB07996.1"/>
    <property type="molecule type" value="Genomic_DNA"/>
</dbReference>
<dbReference type="OrthoDB" id="796548at2"/>
<evidence type="ECO:0008006" key="3">
    <source>
        <dbReference type="Google" id="ProtNLM"/>
    </source>
</evidence>
<sequence>MNKVSNIKERIKEFAENTGENKDVFFQKIGVTSANFRGKKLLTGVNADLIEKIVSLYPDVDLNWLITGKEANKEEKEKTVMNEPPENYGNSYKDKYIEVLEENKELQKKVINLLEIKDNLKKYS</sequence>
<reference evidence="1 2" key="1">
    <citation type="submission" date="2016-11" db="EMBL/GenBank/DDBJ databases">
        <title>Trade-off between light-utilization and light-protection in marine flavobacteria.</title>
        <authorList>
            <person name="Kumagai Y."/>
        </authorList>
    </citation>
    <scope>NUCLEOTIDE SEQUENCE [LARGE SCALE GENOMIC DNA]</scope>
    <source>
        <strain evidence="1 2">ATCC 700397</strain>
    </source>
</reference>
<evidence type="ECO:0000313" key="1">
    <source>
        <dbReference type="EMBL" id="PQB07996.1"/>
    </source>
</evidence>
<evidence type="ECO:0000313" key="2">
    <source>
        <dbReference type="Proteomes" id="UP000239522"/>
    </source>
</evidence>
<gene>
    <name evidence="1" type="ORF">BST83_13175</name>
</gene>
<dbReference type="Proteomes" id="UP000239522">
    <property type="component" value="Unassembled WGS sequence"/>
</dbReference>
<protein>
    <recommendedName>
        <fullName evidence="3">Peptidase S24</fullName>
    </recommendedName>
</protein>